<organism evidence="1 2">
    <name type="scientific">Gigaspora margarita</name>
    <dbReference type="NCBI Taxonomy" id="4874"/>
    <lineage>
        <taxon>Eukaryota</taxon>
        <taxon>Fungi</taxon>
        <taxon>Fungi incertae sedis</taxon>
        <taxon>Mucoromycota</taxon>
        <taxon>Glomeromycotina</taxon>
        <taxon>Glomeromycetes</taxon>
        <taxon>Diversisporales</taxon>
        <taxon>Gigasporaceae</taxon>
        <taxon>Gigaspora</taxon>
    </lineage>
</organism>
<name>A0ABM8VVJ8_GIGMA</name>
<accession>A0ABM8VVJ8</accession>
<dbReference type="Proteomes" id="UP000789901">
    <property type="component" value="Unassembled WGS sequence"/>
</dbReference>
<sequence length="211" mass="24699">MFWLDENYPLKGNCTDQSFQNKANYGKERKEIKSLNITSLDLSDCVNLEEINIQYNNLEELDVSNLDKLRKLDLFSGTLKRLILGNRKQHLSYLSCDHNQLTCLDFNALEPRSLIYLSLTDNNFSEQDLAVFLKFTNLNWLLVGYYEYNGKSNNNQFYGSSKFWKGLRNLNKLRFLYLNNLRLSKEKHDLEKGSLPTGYLAGKKWSLSLLR</sequence>
<keyword evidence="2" id="KW-1185">Reference proteome</keyword>
<dbReference type="Gene3D" id="3.80.10.10">
    <property type="entry name" value="Ribonuclease Inhibitor"/>
    <property type="match status" value="1"/>
</dbReference>
<evidence type="ECO:0000313" key="1">
    <source>
        <dbReference type="EMBL" id="CAG8457427.1"/>
    </source>
</evidence>
<dbReference type="SUPFAM" id="SSF52058">
    <property type="entry name" value="L domain-like"/>
    <property type="match status" value="1"/>
</dbReference>
<comment type="caution">
    <text evidence="1">The sequence shown here is derived from an EMBL/GenBank/DDBJ whole genome shotgun (WGS) entry which is preliminary data.</text>
</comment>
<reference evidence="1 2" key="1">
    <citation type="submission" date="2021-06" db="EMBL/GenBank/DDBJ databases">
        <authorList>
            <person name="Kallberg Y."/>
            <person name="Tangrot J."/>
            <person name="Rosling A."/>
        </authorList>
    </citation>
    <scope>NUCLEOTIDE SEQUENCE [LARGE SCALE GENOMIC DNA]</scope>
    <source>
        <strain evidence="1 2">120-4 pot B 10/14</strain>
    </source>
</reference>
<evidence type="ECO:0000313" key="2">
    <source>
        <dbReference type="Proteomes" id="UP000789901"/>
    </source>
</evidence>
<dbReference type="EMBL" id="CAJVQB010000007">
    <property type="protein sequence ID" value="CAG8457427.1"/>
    <property type="molecule type" value="Genomic_DNA"/>
</dbReference>
<proteinExistence type="predicted"/>
<dbReference type="InterPro" id="IPR032675">
    <property type="entry name" value="LRR_dom_sf"/>
</dbReference>
<gene>
    <name evidence="1" type="ORF">GMARGA_LOCUS130</name>
</gene>
<protein>
    <submittedName>
        <fullName evidence="1">23097_t:CDS:1</fullName>
    </submittedName>
</protein>